<evidence type="ECO:0000313" key="2">
    <source>
        <dbReference type="Proteomes" id="UP000267096"/>
    </source>
</evidence>
<name>A0A0M3IZV6_ANISI</name>
<reference evidence="1 2" key="2">
    <citation type="submission" date="2018-11" db="EMBL/GenBank/DDBJ databases">
        <authorList>
            <consortium name="Pathogen Informatics"/>
        </authorList>
    </citation>
    <scope>NUCLEOTIDE SEQUENCE [LARGE SCALE GENOMIC DNA]</scope>
</reference>
<dbReference type="EMBL" id="UYRR01000532">
    <property type="protein sequence ID" value="VDK17981.1"/>
    <property type="molecule type" value="Genomic_DNA"/>
</dbReference>
<proteinExistence type="predicted"/>
<accession>A0A0M3IZV6</accession>
<keyword evidence="2" id="KW-1185">Reference proteome</keyword>
<dbReference type="AlphaFoldDB" id="A0A0M3IZV6"/>
<organism evidence="3">
    <name type="scientific">Anisakis simplex</name>
    <name type="common">Herring worm</name>
    <dbReference type="NCBI Taxonomy" id="6269"/>
    <lineage>
        <taxon>Eukaryota</taxon>
        <taxon>Metazoa</taxon>
        <taxon>Ecdysozoa</taxon>
        <taxon>Nematoda</taxon>
        <taxon>Chromadorea</taxon>
        <taxon>Rhabditida</taxon>
        <taxon>Spirurina</taxon>
        <taxon>Ascaridomorpha</taxon>
        <taxon>Ascaridoidea</taxon>
        <taxon>Anisakidae</taxon>
        <taxon>Anisakis</taxon>
        <taxon>Anisakis simplex complex</taxon>
    </lineage>
</organism>
<evidence type="ECO:0000313" key="3">
    <source>
        <dbReference type="WBParaSite" id="ASIM_0000078901-mRNA-1"/>
    </source>
</evidence>
<gene>
    <name evidence="1" type="ORF">ASIM_LOCUS689</name>
</gene>
<dbReference type="WBParaSite" id="ASIM_0000078901-mRNA-1">
    <property type="protein sequence ID" value="ASIM_0000078901-mRNA-1"/>
    <property type="gene ID" value="ASIM_0000078901"/>
</dbReference>
<dbReference type="Proteomes" id="UP000267096">
    <property type="component" value="Unassembled WGS sequence"/>
</dbReference>
<protein>
    <submittedName>
        <fullName evidence="3">Protein kinase domain-containing protein</fullName>
    </submittedName>
</protein>
<evidence type="ECO:0000313" key="1">
    <source>
        <dbReference type="EMBL" id="VDK17981.1"/>
    </source>
</evidence>
<sequence length="114" mass="12563">MSSTILSARSFEICLQKRSTLPHNLKAPIESNRAKMRALKPKFPSLCPMNSNGIYVQMLDYEQLVNGSVVAEAFIGTKARAYAQMICGSTVATNPPRKRLLESNTSSFNTVEPP</sequence>
<reference evidence="3" key="1">
    <citation type="submission" date="2017-02" db="UniProtKB">
        <authorList>
            <consortium name="WormBaseParasite"/>
        </authorList>
    </citation>
    <scope>IDENTIFICATION</scope>
</reference>